<keyword evidence="2" id="KW-0808">Transferase</keyword>
<evidence type="ECO:0000313" key="2">
    <source>
        <dbReference type="EMBL" id="TQF01950.1"/>
    </source>
</evidence>
<dbReference type="AlphaFoldDB" id="A0A540VYW9"/>
<dbReference type="SUPFAM" id="SSF53335">
    <property type="entry name" value="S-adenosyl-L-methionine-dependent methyltransferases"/>
    <property type="match status" value="1"/>
</dbReference>
<protein>
    <submittedName>
        <fullName evidence="2">Methyltransferase domain-containing protein</fullName>
    </submittedName>
</protein>
<dbReference type="InterPro" id="IPR029063">
    <property type="entry name" value="SAM-dependent_MTases_sf"/>
</dbReference>
<dbReference type="CDD" id="cd02440">
    <property type="entry name" value="AdoMet_MTases"/>
    <property type="match status" value="1"/>
</dbReference>
<keyword evidence="3" id="KW-1185">Reference proteome</keyword>
<reference evidence="2 3" key="1">
    <citation type="submission" date="2019-06" db="EMBL/GenBank/DDBJ databases">
        <title>Description of Kitasatospora acidophila sp. nov. isolated from pine grove soil, and reclassification of Streptomyces novaecaesareae to Kitasatospora novaeceasareae comb. nov.</title>
        <authorList>
            <person name="Kim M.J."/>
        </authorList>
    </citation>
    <scope>NUCLEOTIDE SEQUENCE [LARGE SCALE GENOMIC DNA]</scope>
    <source>
        <strain evidence="2 3">MMS16-CNU292</strain>
    </source>
</reference>
<dbReference type="GO" id="GO:0008757">
    <property type="term" value="F:S-adenosylmethionine-dependent methyltransferase activity"/>
    <property type="evidence" value="ECO:0007669"/>
    <property type="project" value="InterPro"/>
</dbReference>
<name>A0A540VYW9_9ACTN</name>
<dbReference type="PANTHER" id="PTHR43861">
    <property type="entry name" value="TRANS-ACONITATE 2-METHYLTRANSFERASE-RELATED"/>
    <property type="match status" value="1"/>
</dbReference>
<sequence>MYSSPRLSQLILGWPPFTSTPVPAYLTCRRWSRLPGLAEEGSSVSDESELIHQYLVEAAEAPSDGWVIDLGCGRGPTLAAFARTYPGMRLTGIDRSVESVEAAREMLADYSGRLEVLAADLRVPAPLPDGCADAVVSYNLLECLPDADPFFAEIWRLLKPRGKAVVAHVDFDSIVIEGADRQLDRQICHAFTDDQQTWMDHADGRIGRKLPGLVKASPLALTKVRTWVTSSTEMSGQAARRIDNIRQALTNSARRGTGLVALEEVDAWYAAVQESASLGRFFFAETAVVVSASRPA</sequence>
<dbReference type="InterPro" id="IPR013216">
    <property type="entry name" value="Methyltransf_11"/>
</dbReference>
<comment type="caution">
    <text evidence="2">The sequence shown here is derived from an EMBL/GenBank/DDBJ whole genome shotgun (WGS) entry which is preliminary data.</text>
</comment>
<dbReference type="Gene3D" id="3.40.50.150">
    <property type="entry name" value="Vaccinia Virus protein VP39"/>
    <property type="match status" value="1"/>
</dbReference>
<dbReference type="Pfam" id="PF08241">
    <property type="entry name" value="Methyltransf_11"/>
    <property type="match status" value="1"/>
</dbReference>
<dbReference type="EMBL" id="VIGB01000003">
    <property type="protein sequence ID" value="TQF01950.1"/>
    <property type="molecule type" value="Genomic_DNA"/>
</dbReference>
<dbReference type="GO" id="GO:0017000">
    <property type="term" value="P:antibiotic biosynthetic process"/>
    <property type="evidence" value="ECO:0007669"/>
    <property type="project" value="UniProtKB-ARBA"/>
</dbReference>
<keyword evidence="2" id="KW-0489">Methyltransferase</keyword>
<evidence type="ECO:0000259" key="1">
    <source>
        <dbReference type="Pfam" id="PF08241"/>
    </source>
</evidence>
<dbReference type="Proteomes" id="UP000319103">
    <property type="component" value="Unassembled WGS sequence"/>
</dbReference>
<dbReference type="OrthoDB" id="3636702at2"/>
<proteinExistence type="predicted"/>
<gene>
    <name evidence="2" type="ORF">E6W39_06285</name>
</gene>
<feature type="domain" description="Methyltransferase type 11" evidence="1">
    <location>
        <begin position="69"/>
        <end position="165"/>
    </location>
</feature>
<accession>A0A540VYW9</accession>
<evidence type="ECO:0000313" key="3">
    <source>
        <dbReference type="Proteomes" id="UP000319103"/>
    </source>
</evidence>
<organism evidence="2 3">
    <name type="scientific">Kitasatospora acidiphila</name>
    <dbReference type="NCBI Taxonomy" id="2567942"/>
    <lineage>
        <taxon>Bacteria</taxon>
        <taxon>Bacillati</taxon>
        <taxon>Actinomycetota</taxon>
        <taxon>Actinomycetes</taxon>
        <taxon>Kitasatosporales</taxon>
        <taxon>Streptomycetaceae</taxon>
        <taxon>Kitasatospora</taxon>
    </lineage>
</organism>
<dbReference type="GO" id="GO:0032259">
    <property type="term" value="P:methylation"/>
    <property type="evidence" value="ECO:0007669"/>
    <property type="project" value="UniProtKB-KW"/>
</dbReference>